<reference evidence="7 8" key="1">
    <citation type="submission" date="2024-08" db="EMBL/GenBank/DDBJ databases">
        <title>Whole-genome sequencing of halo(alkali)philic microorganisms from hypersaline lakes.</title>
        <authorList>
            <person name="Sorokin D.Y."/>
            <person name="Merkel A.Y."/>
            <person name="Messina E."/>
            <person name="Yakimov M."/>
        </authorList>
    </citation>
    <scope>NUCLEOTIDE SEQUENCE [LARGE SCALE GENOMIC DNA]</scope>
    <source>
        <strain evidence="7 8">AB-hyl4</strain>
    </source>
</reference>
<keyword evidence="5" id="KW-0378">Hydrolase</keyword>
<accession>A0ABV4UB85</accession>
<protein>
    <submittedName>
        <fullName evidence="7">M20/M25/M40 family metallo-hydrolase</fullName>
    </submittedName>
</protein>
<dbReference type="PIRSF" id="PIRSF001123">
    <property type="entry name" value="PepA_GA"/>
    <property type="match status" value="1"/>
</dbReference>
<evidence type="ECO:0000256" key="2">
    <source>
        <dbReference type="ARBA" id="ARBA00022438"/>
    </source>
</evidence>
<keyword evidence="8" id="KW-1185">Reference proteome</keyword>
<dbReference type="SUPFAM" id="SSF53187">
    <property type="entry name" value="Zn-dependent exopeptidases"/>
    <property type="match status" value="1"/>
</dbReference>
<proteinExistence type="inferred from homology"/>
<dbReference type="EMBL" id="JBGUBD010000020">
    <property type="protein sequence ID" value="MFA9480393.1"/>
    <property type="molecule type" value="Genomic_DNA"/>
</dbReference>
<dbReference type="Gene3D" id="2.40.30.40">
    <property type="entry name" value="Peptidase M42, domain 2"/>
    <property type="match status" value="1"/>
</dbReference>
<dbReference type="InterPro" id="IPR051464">
    <property type="entry name" value="Peptidase_M42_aminopept"/>
</dbReference>
<dbReference type="PANTHER" id="PTHR32481:SF0">
    <property type="entry name" value="AMINOPEPTIDASE YPDE-RELATED"/>
    <property type="match status" value="1"/>
</dbReference>
<name>A0ABV4UB85_9BACT</name>
<dbReference type="InterPro" id="IPR008007">
    <property type="entry name" value="Peptidase_M42"/>
</dbReference>
<dbReference type="PANTHER" id="PTHR32481">
    <property type="entry name" value="AMINOPEPTIDASE"/>
    <property type="match status" value="1"/>
</dbReference>
<evidence type="ECO:0000256" key="1">
    <source>
        <dbReference type="ARBA" id="ARBA00006272"/>
    </source>
</evidence>
<evidence type="ECO:0000313" key="8">
    <source>
        <dbReference type="Proteomes" id="UP001575105"/>
    </source>
</evidence>
<keyword evidence="2" id="KW-0031">Aminopeptidase</keyword>
<evidence type="ECO:0000256" key="4">
    <source>
        <dbReference type="ARBA" id="ARBA00022723"/>
    </source>
</evidence>
<evidence type="ECO:0000256" key="5">
    <source>
        <dbReference type="ARBA" id="ARBA00022801"/>
    </source>
</evidence>
<comment type="similarity">
    <text evidence="1 6">Belongs to the peptidase M42 family.</text>
</comment>
<keyword evidence="3" id="KW-0645">Protease</keyword>
<dbReference type="Proteomes" id="UP001575105">
    <property type="component" value="Unassembled WGS sequence"/>
</dbReference>
<evidence type="ECO:0000313" key="7">
    <source>
        <dbReference type="EMBL" id="MFA9480393.1"/>
    </source>
</evidence>
<organism evidence="7 8">
    <name type="scientific">Natronomicrosphaera hydrolytica</name>
    <dbReference type="NCBI Taxonomy" id="3242702"/>
    <lineage>
        <taxon>Bacteria</taxon>
        <taxon>Pseudomonadati</taxon>
        <taxon>Planctomycetota</taxon>
        <taxon>Phycisphaerae</taxon>
        <taxon>Phycisphaerales</taxon>
        <taxon>Phycisphaeraceae</taxon>
        <taxon>Natronomicrosphaera</taxon>
    </lineage>
</organism>
<comment type="caution">
    <text evidence="7">The sequence shown here is derived from an EMBL/GenBank/DDBJ whole genome shotgun (WGS) entry which is preliminary data.</text>
</comment>
<evidence type="ECO:0000256" key="6">
    <source>
        <dbReference type="PIRNR" id="PIRNR001123"/>
    </source>
</evidence>
<dbReference type="RefSeq" id="WP_425347313.1">
    <property type="nucleotide sequence ID" value="NZ_JBGUBD010000020.1"/>
</dbReference>
<evidence type="ECO:0000256" key="3">
    <source>
        <dbReference type="ARBA" id="ARBA00022670"/>
    </source>
</evidence>
<keyword evidence="4" id="KW-0479">Metal-binding</keyword>
<gene>
    <name evidence="7" type="ORF">ACERK3_19155</name>
</gene>
<dbReference type="Pfam" id="PF05343">
    <property type="entry name" value="Peptidase_M42"/>
    <property type="match status" value="1"/>
</dbReference>
<dbReference type="SUPFAM" id="SSF101821">
    <property type="entry name" value="Aminopeptidase/glucanase lid domain"/>
    <property type="match status" value="1"/>
</dbReference>
<dbReference type="InterPro" id="IPR023367">
    <property type="entry name" value="Peptidase_M42_dom2"/>
</dbReference>
<sequence length="357" mass="38527">MRSESYEFFKNLMATTSPSGFEAPGQKVWCDYARQFADEVTTDAYGNAVAVVNPDGDPKVVFDGHADELGMMVKYIDDKGFLYVQKIGGVDPALVRGKRVDVHTNQGPVRGVTGATAIHLQSRDDKDKKVPKWPELFIDIGAADGDDARRRVQVGNTVTFTDGFEMLSEHVGVARAFDNRVGTWCAIEALRLAAEHRDELQCAVYACSSVMEEVGGAGAAMNAANLKPDAAVVVDVTHATDSPGVDMKEHGEVKMGHGPTLSVGRENHPALNALIASVADKADIPIQYEAFGIAGGTNALSYYSKEGGIPCSVLGLPNRYMHTTVEMIDLRDMQRIADLLAAVARRIEKGQRFAVPV</sequence>
<dbReference type="Gene3D" id="3.40.630.10">
    <property type="entry name" value="Zn peptidases"/>
    <property type="match status" value="1"/>
</dbReference>